<dbReference type="Gene3D" id="2.60.120.260">
    <property type="entry name" value="Galactose-binding domain-like"/>
    <property type="match status" value="1"/>
</dbReference>
<evidence type="ECO:0000256" key="1">
    <source>
        <dbReference type="SAM" id="MobiDB-lite"/>
    </source>
</evidence>
<dbReference type="Pfam" id="PF13385">
    <property type="entry name" value="Laminin_G_3"/>
    <property type="match status" value="1"/>
</dbReference>
<accession>A0A0F9JQN9</accession>
<feature type="compositionally biased region" description="Polar residues" evidence="1">
    <location>
        <begin position="57"/>
        <end position="73"/>
    </location>
</feature>
<dbReference type="AlphaFoldDB" id="A0A0F9JQN9"/>
<name>A0A0F9JQN9_9ZZZZ</name>
<reference evidence="2" key="1">
    <citation type="journal article" date="2015" name="Nature">
        <title>Complex archaea that bridge the gap between prokaryotes and eukaryotes.</title>
        <authorList>
            <person name="Spang A."/>
            <person name="Saw J.H."/>
            <person name="Jorgensen S.L."/>
            <person name="Zaremba-Niedzwiedzka K."/>
            <person name="Martijn J."/>
            <person name="Lind A.E."/>
            <person name="van Eijk R."/>
            <person name="Schleper C."/>
            <person name="Guy L."/>
            <person name="Ettema T.J."/>
        </authorList>
    </citation>
    <scope>NUCLEOTIDE SEQUENCE</scope>
</reference>
<dbReference type="InterPro" id="IPR013320">
    <property type="entry name" value="ConA-like_dom_sf"/>
</dbReference>
<dbReference type="Gene3D" id="2.60.120.200">
    <property type="match status" value="1"/>
</dbReference>
<comment type="caution">
    <text evidence="2">The sequence shown here is derived from an EMBL/GenBank/DDBJ whole genome shotgun (WGS) entry which is preliminary data.</text>
</comment>
<gene>
    <name evidence="2" type="ORF">LCGC14_1425110</name>
</gene>
<feature type="region of interest" description="Disordered" evidence="1">
    <location>
        <begin position="56"/>
        <end position="85"/>
    </location>
</feature>
<evidence type="ECO:0008006" key="3">
    <source>
        <dbReference type="Google" id="ProtNLM"/>
    </source>
</evidence>
<sequence length="395" mass="41771">MFNSVVANYIMDEKSGVLIKDSAGSNDGTWTGTELITNGDFATWSAVATPDDVPANWTETPNAAGNDANNHTTEAIADGTPTDGGSHCKLKSDGTLVKIAQASVTVTGKTYTISIEITNAADGGVQLLQGSFTSPSLTTTGVKTFTFTAAGTTVEVKRTVGASCDITFKDVSVREHIDPQPSPSSTGLLFDGAGSEDIITVPADPSIDLNGKTQMSVSAWINPASDGEGNFGRIADKMPAGLTSGYRLFVHAEAAGFLKLQFSAQYSGATNSQAITTNAVIPINTWSHIVAVLNEDSGLKAKLYHNDTLQSLGTDIAGDGSPVDDSAVVLNIGNIVDLSRTFDGSIANVVIFNKALSKAEINVLYNGGTPIIRNFSRQDRNRRGRYNNRYRSRYR</sequence>
<organism evidence="2">
    <name type="scientific">marine sediment metagenome</name>
    <dbReference type="NCBI Taxonomy" id="412755"/>
    <lineage>
        <taxon>unclassified sequences</taxon>
        <taxon>metagenomes</taxon>
        <taxon>ecological metagenomes</taxon>
    </lineage>
</organism>
<evidence type="ECO:0000313" key="2">
    <source>
        <dbReference type="EMBL" id="KKM71983.1"/>
    </source>
</evidence>
<protein>
    <recommendedName>
        <fullName evidence="3">LamG-like jellyroll fold domain-containing protein</fullName>
    </recommendedName>
</protein>
<proteinExistence type="predicted"/>
<dbReference type="SUPFAM" id="SSF49899">
    <property type="entry name" value="Concanavalin A-like lectins/glucanases"/>
    <property type="match status" value="1"/>
</dbReference>
<feature type="non-terminal residue" evidence="2">
    <location>
        <position position="1"/>
    </location>
</feature>
<dbReference type="EMBL" id="LAZR01009545">
    <property type="protein sequence ID" value="KKM71983.1"/>
    <property type="molecule type" value="Genomic_DNA"/>
</dbReference>